<accession>A0AB38YEF3</accession>
<sequence length="57" mass="6301">MSEKIDQALEQLNRIENALFRISSDAPRAMSTHEVDDTVAELRALAASVKSTIESLK</sequence>
<name>A0AB38YEF3_9GAMM</name>
<organism evidence="1">
    <name type="scientific">Salinispirillum sp. LH 10-3-1</name>
    <dbReference type="NCBI Taxonomy" id="2952525"/>
    <lineage>
        <taxon>Bacteria</taxon>
        <taxon>Pseudomonadati</taxon>
        <taxon>Pseudomonadota</taxon>
        <taxon>Gammaproteobacteria</taxon>
        <taxon>Oceanospirillales</taxon>
        <taxon>Saccharospirillaceae</taxon>
        <taxon>Salinispirillum</taxon>
    </lineage>
</organism>
<reference evidence="1" key="1">
    <citation type="submission" date="2022-07" db="EMBL/GenBank/DDBJ databases">
        <title>Complete genome sequence of Salinispirillum sp. LH10-3-1 capable of multiple carbohydrate inversion isolated from a soda lake.</title>
        <authorList>
            <person name="Liu J."/>
            <person name="Zhai Y."/>
            <person name="Zhang H."/>
            <person name="Yang H."/>
            <person name="Qu J."/>
            <person name="Li J."/>
        </authorList>
    </citation>
    <scope>NUCLEOTIDE SEQUENCE</scope>
    <source>
        <strain evidence="1">LH 10-3-1</strain>
    </source>
</reference>
<protein>
    <recommendedName>
        <fullName evidence="2">Histidine kinase</fullName>
    </recommendedName>
</protein>
<evidence type="ECO:0008006" key="2">
    <source>
        <dbReference type="Google" id="ProtNLM"/>
    </source>
</evidence>
<evidence type="ECO:0000313" key="1">
    <source>
        <dbReference type="EMBL" id="WLD57711.1"/>
    </source>
</evidence>
<gene>
    <name evidence="1" type="ORF">NFC81_13460</name>
</gene>
<proteinExistence type="predicted"/>
<dbReference type="RefSeq" id="WP_304994996.1">
    <property type="nucleotide sequence ID" value="NZ_CP101717.1"/>
</dbReference>
<dbReference type="AlphaFoldDB" id="A0AB38YEF3"/>
<dbReference type="EMBL" id="CP101717">
    <property type="protein sequence ID" value="WLD57711.1"/>
    <property type="molecule type" value="Genomic_DNA"/>
</dbReference>